<name>A0A1S4BH91_TOBAC</name>
<dbReference type="KEGG" id="nta:107808230"/>
<protein>
    <submittedName>
        <fullName evidence="2">Uncharacterized mitochondrial protein AtMg00810-like</fullName>
    </submittedName>
</protein>
<proteinExistence type="predicted"/>
<sequence>MYRGIIGPLFYLIASRPDILFSLRLCARFRYSPKESHLKAARRILRYLKGTHDLILYYPLGDNFDLIGCADIDYAGYLVDKKSTSVITHFLGSCKNSCQLQSKQAANNVASCEKDFDNVTVASFIAARSGMAALKEPTLKRPSTRGQKKEAFESSLKRKKEENKRMRLMKGGKTGE</sequence>
<organism evidence="2">
    <name type="scientific">Nicotiana tabacum</name>
    <name type="common">Common tobacco</name>
    <dbReference type="NCBI Taxonomy" id="4097"/>
    <lineage>
        <taxon>Eukaryota</taxon>
        <taxon>Viridiplantae</taxon>
        <taxon>Streptophyta</taxon>
        <taxon>Embryophyta</taxon>
        <taxon>Tracheophyta</taxon>
        <taxon>Spermatophyta</taxon>
        <taxon>Magnoliopsida</taxon>
        <taxon>eudicotyledons</taxon>
        <taxon>Gunneridae</taxon>
        <taxon>Pentapetalae</taxon>
        <taxon>asterids</taxon>
        <taxon>lamiids</taxon>
        <taxon>Solanales</taxon>
        <taxon>Solanaceae</taxon>
        <taxon>Nicotianoideae</taxon>
        <taxon>Nicotianeae</taxon>
        <taxon>Nicotiana</taxon>
    </lineage>
</organism>
<dbReference type="AlphaFoldDB" id="A0A1S4BH91"/>
<feature type="region of interest" description="Disordered" evidence="1">
    <location>
        <begin position="137"/>
        <end position="176"/>
    </location>
</feature>
<dbReference type="OrthoDB" id="1711328at2759"/>
<accession>A0A1S4BH91</accession>
<dbReference type="PANTHER" id="PTHR11439">
    <property type="entry name" value="GAG-POL-RELATED RETROTRANSPOSON"/>
    <property type="match status" value="1"/>
</dbReference>
<dbReference type="PANTHER" id="PTHR11439:SF486">
    <property type="entry name" value="RLK (RECEPTOR-LIKE KINASE) PROTEIN, PUTATIVE-RELATED"/>
    <property type="match status" value="1"/>
</dbReference>
<evidence type="ECO:0000313" key="2">
    <source>
        <dbReference type="RefSeq" id="XP_016488221.1"/>
    </source>
</evidence>
<reference evidence="2" key="1">
    <citation type="submission" date="2025-08" db="UniProtKB">
        <authorList>
            <consortium name="RefSeq"/>
        </authorList>
    </citation>
    <scope>IDENTIFICATION</scope>
</reference>
<gene>
    <name evidence="2" type="primary">LOC107808230</name>
</gene>
<dbReference type="RefSeq" id="XP_016488221.1">
    <property type="nucleotide sequence ID" value="XM_016632735.1"/>
</dbReference>
<dbReference type="STRING" id="4097.A0A1S4BH91"/>
<evidence type="ECO:0000256" key="1">
    <source>
        <dbReference type="SAM" id="MobiDB-lite"/>
    </source>
</evidence>
<feature type="compositionally biased region" description="Basic and acidic residues" evidence="1">
    <location>
        <begin position="147"/>
        <end position="165"/>
    </location>
</feature>
<dbReference type="PaxDb" id="4097-A0A1S4BH91"/>